<sequence>MLPTNEGSYDDKDERNAEDASGRASAPASELENRILRMKEERLKKKSEGVSEVLSWVNDLSGIKVLHGLDKVMDGGAVVLTLKDQNILADGDINDDIDMLENIEIGEQKRRDEAYKAAKKKTESMTISKMSVNLMFGDDPSSEKKMLPQYDDPAAEEGITLDARGRFTGEAEKKL</sequence>
<comment type="similarity">
    <text evidence="2">Belongs to the SNU66/SART1 family.</text>
</comment>
<feature type="compositionally biased region" description="Basic and acidic residues" evidence="4">
    <location>
        <begin position="9"/>
        <end position="21"/>
    </location>
</feature>
<dbReference type="InterPro" id="IPR005011">
    <property type="entry name" value="SNU66/SART1"/>
</dbReference>
<keyword evidence="3" id="KW-0539">Nucleus</keyword>
<organism evidence="5 6">
    <name type="scientific">Acer yangbiense</name>
    <dbReference type="NCBI Taxonomy" id="1000413"/>
    <lineage>
        <taxon>Eukaryota</taxon>
        <taxon>Viridiplantae</taxon>
        <taxon>Streptophyta</taxon>
        <taxon>Embryophyta</taxon>
        <taxon>Tracheophyta</taxon>
        <taxon>Spermatophyta</taxon>
        <taxon>Magnoliopsida</taxon>
        <taxon>eudicotyledons</taxon>
        <taxon>Gunneridae</taxon>
        <taxon>Pentapetalae</taxon>
        <taxon>rosids</taxon>
        <taxon>malvids</taxon>
        <taxon>Sapindales</taxon>
        <taxon>Sapindaceae</taxon>
        <taxon>Hippocastanoideae</taxon>
        <taxon>Acereae</taxon>
        <taxon>Acer</taxon>
    </lineage>
</organism>
<protein>
    <submittedName>
        <fullName evidence="5">Uncharacterized protein</fullName>
    </submittedName>
</protein>
<accession>A0A5C7GPX5</accession>
<reference evidence="6" key="1">
    <citation type="journal article" date="2019" name="Gigascience">
        <title>De novo genome assembly of the endangered Acer yangbiense, a plant species with extremely small populations endemic to Yunnan Province, China.</title>
        <authorList>
            <person name="Yang J."/>
            <person name="Wariss H.M."/>
            <person name="Tao L."/>
            <person name="Zhang R."/>
            <person name="Yun Q."/>
            <person name="Hollingsworth P."/>
            <person name="Dao Z."/>
            <person name="Luo G."/>
            <person name="Guo H."/>
            <person name="Ma Y."/>
            <person name="Sun W."/>
        </authorList>
    </citation>
    <scope>NUCLEOTIDE SEQUENCE [LARGE SCALE GENOMIC DNA]</scope>
    <source>
        <strain evidence="6">cv. Malutang</strain>
    </source>
</reference>
<name>A0A5C7GPX5_9ROSI</name>
<proteinExistence type="inferred from homology"/>
<dbReference type="OrthoDB" id="5583at2759"/>
<dbReference type="Proteomes" id="UP000323000">
    <property type="component" value="Unassembled WGS sequence"/>
</dbReference>
<dbReference type="Pfam" id="PF03343">
    <property type="entry name" value="SART-1"/>
    <property type="match status" value="1"/>
</dbReference>
<dbReference type="AlphaFoldDB" id="A0A5C7GPX5"/>
<dbReference type="GO" id="GO:0045292">
    <property type="term" value="P:mRNA cis splicing, via spliceosome"/>
    <property type="evidence" value="ECO:0007669"/>
    <property type="project" value="TreeGrafter"/>
</dbReference>
<dbReference type="EMBL" id="VAHF01000049">
    <property type="protein sequence ID" value="TXG46620.1"/>
    <property type="molecule type" value="Genomic_DNA"/>
</dbReference>
<evidence type="ECO:0000256" key="4">
    <source>
        <dbReference type="SAM" id="MobiDB-lite"/>
    </source>
</evidence>
<keyword evidence="6" id="KW-1185">Reference proteome</keyword>
<gene>
    <name evidence="5" type="ORF">EZV62_027880</name>
</gene>
<evidence type="ECO:0000256" key="1">
    <source>
        <dbReference type="ARBA" id="ARBA00004123"/>
    </source>
</evidence>
<dbReference type="GO" id="GO:0000481">
    <property type="term" value="P:maturation of 5S rRNA"/>
    <property type="evidence" value="ECO:0007669"/>
    <property type="project" value="TreeGrafter"/>
</dbReference>
<evidence type="ECO:0000313" key="5">
    <source>
        <dbReference type="EMBL" id="TXG46620.1"/>
    </source>
</evidence>
<comment type="subcellular location">
    <subcellularLocation>
        <location evidence="1">Nucleus</location>
    </subcellularLocation>
</comment>
<evidence type="ECO:0000256" key="2">
    <source>
        <dbReference type="ARBA" id="ARBA00006076"/>
    </source>
</evidence>
<evidence type="ECO:0000256" key="3">
    <source>
        <dbReference type="ARBA" id="ARBA00023242"/>
    </source>
</evidence>
<dbReference type="PANTHER" id="PTHR14152">
    <property type="entry name" value="SQUAMOUS CELL CARCINOMA ANTIGEN RECOGNISED BY CYTOTOXIC T LYMPHOCYTES"/>
    <property type="match status" value="1"/>
</dbReference>
<feature type="region of interest" description="Disordered" evidence="4">
    <location>
        <begin position="1"/>
        <end position="33"/>
    </location>
</feature>
<evidence type="ECO:0000313" key="6">
    <source>
        <dbReference type="Proteomes" id="UP000323000"/>
    </source>
</evidence>
<dbReference type="GO" id="GO:0046540">
    <property type="term" value="C:U4/U6 x U5 tri-snRNP complex"/>
    <property type="evidence" value="ECO:0007669"/>
    <property type="project" value="TreeGrafter"/>
</dbReference>
<comment type="caution">
    <text evidence="5">The sequence shown here is derived from an EMBL/GenBank/DDBJ whole genome shotgun (WGS) entry which is preliminary data.</text>
</comment>
<dbReference type="PANTHER" id="PTHR14152:SF5">
    <property type="entry name" value="U4_U6.U5 TRI-SNRNP-ASSOCIATED PROTEIN 1"/>
    <property type="match status" value="1"/>
</dbReference>